<evidence type="ECO:0000256" key="2">
    <source>
        <dbReference type="ARBA" id="ARBA00022840"/>
    </source>
</evidence>
<gene>
    <name evidence="7" type="ORF">BJY26_003573</name>
</gene>
<feature type="region of interest" description="Disordered" evidence="4">
    <location>
        <begin position="1215"/>
        <end position="1235"/>
    </location>
</feature>
<dbReference type="SMART" id="SM00382">
    <property type="entry name" value="AAA"/>
    <property type="match status" value="2"/>
</dbReference>
<keyword evidence="1 3" id="KW-0547">Nucleotide-binding</keyword>
<dbReference type="PROSITE" id="PS50901">
    <property type="entry name" value="FTSK"/>
    <property type="match status" value="1"/>
</dbReference>
<dbReference type="CDD" id="cd00060">
    <property type="entry name" value="FHA"/>
    <property type="match status" value="1"/>
</dbReference>
<sequence>MTDEPGWLRLSVRAHGTETDVAVRPAADTADDADRRAEIRRVLDLPAAPALHGPLQEGAVLTDEPDPVEDAEIVLVVESGPDCGRIVPVPGRRITIGRADDNTVVIADPAVSRHQLNAEYRQSGLLVSSVARTNPPLVDGRPAELPLSLSIGRLLTIGRTGIRVAAAGRASAERQDGASHPAPPSRTVLDVPESPDPPRPRSLSIAAIVIPIIVAGVLVAVTHSAIYLTFCAFGPMTAIASYISDKRTGKRRSRKDQREYRTALARFDESLARTLADEAAALEALYPSPAKIRPAGFSVRLGTADIPSGIELRGRHGGVPTLPNAPAGLELLPAERASPHGPEQPERPVNALRGQPTDVTIALSGADAVPLARSITAQLCAGNGPADLRVVLADPDDAEWAWTRWLPHRGPTAADAGTVLVVGNSLGGANYPALSGRIIRLAPHAVGTEPAVISRGDGTGRPGPGWTGRRPDGDILLDLISSVTAETWARRLAASGRTAAGPRGPGTPEDERVVDSPGTATSTEPVDTASHPHSPLATGTFLPDRLDLARLIPMTESALARRWARRAPTTSAVIGRTAAGPLSIDLARDGPHLMLAGTTGAGKSELLQTLIFSLAAVNDPRDLHFVLFDFKGGSGLRHCAGLPHTAGTVTDLDEHLAVRAFTSLQAELRRRERAFARAGVADFDDFRAAGDTSTARLVIVIDEFRVLAEERPELLAAIVRTVCVGRSLGVHLVLATQRPAGIVSADMQANINARISLRVRDAADSREVIEAPDAARVSAATPGRAFMRAGGDRLIEFQAAQTLVGPEGASSEPRDDRRVRVLSSTDPLWRHADRARPAAISDNAVPVDPDAFTRAAGSFRGAGSPWLPPLPAVVAGSDLPSMEVPPASVPLGLGDEPATASRSAIVWSPESDGNLMLIGTTRSGRSQTIATALATLTGRAGASLYVLDAANRHGPIDTARSVGARVTPAEPDRAARVIDRLQREMAERTFRPAGQPPIVLVIDGWEAWAPILEGYGPGTAMDGVTAISRSGPSAGVYVLVAGDRPLAMSRLGTTISNKILLRQSDRADLGLLGVPRSAIPSFMPPGRGLAFGSFAGRRVDALELQLVLGGGAPPDGPDENAPAGAPGGRRTGRRADCGHEPPFVVRRLPGAVDLSELDPPTATRIPLGLGGDDAATVSWHTDRHFLVAGPPGSGRSTALTVIAEQCRRAGVPVYRPQHVCPSEPDPTGGPPGGDDPRLALVDDLDTLTPECERDLADLVGDGRLSVAAAGSTDRLASAFTGLAAMVKAGRHGVLLSPCRPMDGEVFGVRIVGSAGPSPGRGLFFDAAGPIPVVLARPCRTDRSGLS</sequence>
<dbReference type="Gene3D" id="3.40.50.300">
    <property type="entry name" value="P-loop containing nucleotide triphosphate hydrolases"/>
    <property type="match status" value="4"/>
</dbReference>
<feature type="compositionally biased region" description="Gly residues" evidence="4">
    <location>
        <begin position="457"/>
        <end position="466"/>
    </location>
</feature>
<dbReference type="InterPro" id="IPR008984">
    <property type="entry name" value="SMAD_FHA_dom_sf"/>
</dbReference>
<evidence type="ECO:0000256" key="3">
    <source>
        <dbReference type="PROSITE-ProRule" id="PRU00289"/>
    </source>
</evidence>
<feature type="region of interest" description="Disordered" evidence="4">
    <location>
        <begin position="450"/>
        <end position="470"/>
    </location>
</feature>
<dbReference type="SUPFAM" id="SSF52540">
    <property type="entry name" value="P-loop containing nucleoside triphosphate hydrolases"/>
    <property type="match status" value="3"/>
</dbReference>
<proteinExistence type="predicted"/>
<dbReference type="Pfam" id="PF01580">
    <property type="entry name" value="FtsK_SpoIIIE"/>
    <property type="match status" value="1"/>
</dbReference>
<evidence type="ECO:0000313" key="7">
    <source>
        <dbReference type="EMBL" id="NYI69267.1"/>
    </source>
</evidence>
<keyword evidence="8" id="KW-1185">Reference proteome</keyword>
<keyword evidence="5" id="KW-0812">Transmembrane</keyword>
<dbReference type="InterPro" id="IPR032030">
    <property type="entry name" value="YscD_cytoplasmic_dom"/>
</dbReference>
<feature type="region of interest" description="Disordered" evidence="4">
    <location>
        <begin position="168"/>
        <end position="197"/>
    </location>
</feature>
<organism evidence="7 8">
    <name type="scientific">Spelaeicoccus albus</name>
    <dbReference type="NCBI Taxonomy" id="1280376"/>
    <lineage>
        <taxon>Bacteria</taxon>
        <taxon>Bacillati</taxon>
        <taxon>Actinomycetota</taxon>
        <taxon>Actinomycetes</taxon>
        <taxon>Micrococcales</taxon>
        <taxon>Brevibacteriaceae</taxon>
        <taxon>Spelaeicoccus</taxon>
    </lineage>
</organism>
<dbReference type="EMBL" id="JACBZP010000001">
    <property type="protein sequence ID" value="NYI69267.1"/>
    <property type="molecule type" value="Genomic_DNA"/>
</dbReference>
<dbReference type="RefSeq" id="WP_179429521.1">
    <property type="nucleotide sequence ID" value="NZ_JACBZP010000001.1"/>
</dbReference>
<dbReference type="GO" id="GO:0003677">
    <property type="term" value="F:DNA binding"/>
    <property type="evidence" value="ECO:0007669"/>
    <property type="project" value="InterPro"/>
</dbReference>
<comment type="caution">
    <text evidence="7">The sequence shown here is derived from an EMBL/GenBank/DDBJ whole genome shotgun (WGS) entry which is preliminary data.</text>
</comment>
<name>A0A7Z0D5I0_9MICO</name>
<dbReference type="GO" id="GO:0005524">
    <property type="term" value="F:ATP binding"/>
    <property type="evidence" value="ECO:0007669"/>
    <property type="project" value="UniProtKB-UniRule"/>
</dbReference>
<feature type="region of interest" description="Disordered" evidence="4">
    <location>
        <begin position="1108"/>
        <end position="1135"/>
    </location>
</feature>
<dbReference type="InterPro" id="IPR002543">
    <property type="entry name" value="FtsK_dom"/>
</dbReference>
<keyword evidence="5" id="KW-0472">Membrane</keyword>
<dbReference type="InterPro" id="IPR003593">
    <property type="entry name" value="AAA+_ATPase"/>
</dbReference>
<evidence type="ECO:0000256" key="1">
    <source>
        <dbReference type="ARBA" id="ARBA00022741"/>
    </source>
</evidence>
<feature type="domain" description="FtsK" evidence="6">
    <location>
        <begin position="579"/>
        <end position="766"/>
    </location>
</feature>
<evidence type="ECO:0000256" key="5">
    <source>
        <dbReference type="SAM" id="Phobius"/>
    </source>
</evidence>
<dbReference type="Proteomes" id="UP000539111">
    <property type="component" value="Unassembled WGS sequence"/>
</dbReference>
<dbReference type="Gene3D" id="2.60.200.20">
    <property type="match status" value="1"/>
</dbReference>
<dbReference type="SUPFAM" id="SSF49879">
    <property type="entry name" value="SMAD/FHA domain"/>
    <property type="match status" value="1"/>
</dbReference>
<keyword evidence="2 3" id="KW-0067">ATP-binding</keyword>
<reference evidence="7 8" key="1">
    <citation type="submission" date="2020-07" db="EMBL/GenBank/DDBJ databases">
        <title>Sequencing the genomes of 1000 actinobacteria strains.</title>
        <authorList>
            <person name="Klenk H.-P."/>
        </authorList>
    </citation>
    <scope>NUCLEOTIDE SEQUENCE [LARGE SCALE GENOMIC DNA]</scope>
    <source>
        <strain evidence="7 8">DSM 26341</strain>
    </source>
</reference>
<dbReference type="InterPro" id="IPR027417">
    <property type="entry name" value="P-loop_NTPase"/>
</dbReference>
<accession>A0A7Z0D5I0</accession>
<evidence type="ECO:0000256" key="4">
    <source>
        <dbReference type="SAM" id="MobiDB-lite"/>
    </source>
</evidence>
<protein>
    <submittedName>
        <fullName evidence="7">S-DNA-T family DNA segregation ATPase FtsK/SpoIIIE</fullName>
    </submittedName>
</protein>
<keyword evidence="5" id="KW-1133">Transmembrane helix</keyword>
<feature type="transmembrane region" description="Helical" evidence="5">
    <location>
        <begin position="203"/>
        <end position="220"/>
    </location>
</feature>
<dbReference type="PANTHER" id="PTHR22683">
    <property type="entry name" value="SPORULATION PROTEIN RELATED"/>
    <property type="match status" value="1"/>
</dbReference>
<feature type="binding site" evidence="3">
    <location>
        <begin position="597"/>
        <end position="604"/>
    </location>
    <ligand>
        <name>ATP</name>
        <dbReference type="ChEBI" id="CHEBI:30616"/>
    </ligand>
</feature>
<dbReference type="PANTHER" id="PTHR22683:SF1">
    <property type="entry name" value="TYPE VII SECRETION SYSTEM PROTEIN ESSC"/>
    <property type="match status" value="1"/>
</dbReference>
<evidence type="ECO:0000313" key="8">
    <source>
        <dbReference type="Proteomes" id="UP000539111"/>
    </source>
</evidence>
<feature type="region of interest" description="Disordered" evidence="4">
    <location>
        <begin position="494"/>
        <end position="539"/>
    </location>
</feature>
<evidence type="ECO:0000259" key="6">
    <source>
        <dbReference type="PROSITE" id="PS50901"/>
    </source>
</evidence>
<dbReference type="Pfam" id="PF16697">
    <property type="entry name" value="Yop-YscD_cpl"/>
    <property type="match status" value="1"/>
</dbReference>
<dbReference type="InterPro" id="IPR050206">
    <property type="entry name" value="FtsK/SpoIIIE/SftA"/>
</dbReference>